<reference evidence="2 4" key="1">
    <citation type="journal article" date="2014" name="Nat. Genet.">
        <title>Genome and transcriptome of the porcine whipworm Trichuris suis.</title>
        <authorList>
            <person name="Jex A.R."/>
            <person name="Nejsum P."/>
            <person name="Schwarz E.M."/>
            <person name="Hu L."/>
            <person name="Young N.D."/>
            <person name="Hall R.S."/>
            <person name="Korhonen P.K."/>
            <person name="Liao S."/>
            <person name="Thamsborg S."/>
            <person name="Xia J."/>
            <person name="Xu P."/>
            <person name="Wang S."/>
            <person name="Scheerlinck J.P."/>
            <person name="Hofmann A."/>
            <person name="Sternberg P.W."/>
            <person name="Wang J."/>
            <person name="Gasser R.B."/>
        </authorList>
    </citation>
    <scope>NUCLEOTIDE SEQUENCE [LARGE SCALE GENOMIC DNA]</scope>
    <source>
        <strain evidence="2">DCEP-RM93F</strain>
        <strain evidence="1">DCEP-RM93M</strain>
    </source>
</reference>
<name>A0A085N281_9BILA</name>
<accession>A0A085N281</accession>
<dbReference type="Proteomes" id="UP000030758">
    <property type="component" value="Unassembled WGS sequence"/>
</dbReference>
<evidence type="ECO:0000313" key="3">
    <source>
        <dbReference type="EMBL" id="KFD63579.1"/>
    </source>
</evidence>
<organism evidence="2">
    <name type="scientific">Trichuris suis</name>
    <name type="common">pig whipworm</name>
    <dbReference type="NCBI Taxonomy" id="68888"/>
    <lineage>
        <taxon>Eukaryota</taxon>
        <taxon>Metazoa</taxon>
        <taxon>Ecdysozoa</taxon>
        <taxon>Nematoda</taxon>
        <taxon>Enoplea</taxon>
        <taxon>Dorylaimia</taxon>
        <taxon>Trichinellida</taxon>
        <taxon>Trichuridae</taxon>
        <taxon>Trichuris</taxon>
    </lineage>
</organism>
<dbReference type="EMBL" id="KL367570">
    <property type="protein sequence ID" value="KFD63579.1"/>
    <property type="molecule type" value="Genomic_DNA"/>
</dbReference>
<evidence type="ECO:0000313" key="4">
    <source>
        <dbReference type="Proteomes" id="UP000030764"/>
    </source>
</evidence>
<proteinExistence type="predicted"/>
<evidence type="ECO:0000313" key="2">
    <source>
        <dbReference type="EMBL" id="KFD63577.1"/>
    </source>
</evidence>
<keyword evidence="4" id="KW-1185">Reference proteome</keyword>
<dbReference type="Proteomes" id="UP000030764">
    <property type="component" value="Unassembled WGS sequence"/>
</dbReference>
<dbReference type="EMBL" id="KL367570">
    <property type="protein sequence ID" value="KFD63577.1"/>
    <property type="molecule type" value="Genomic_DNA"/>
</dbReference>
<gene>
    <name evidence="1" type="ORF">M513_02022</name>
    <name evidence="3" type="ORF">M514_02022</name>
    <name evidence="2" type="ORF">M514_24203</name>
</gene>
<evidence type="ECO:0000313" key="1">
    <source>
        <dbReference type="EMBL" id="KFD57137.1"/>
    </source>
</evidence>
<protein>
    <submittedName>
        <fullName evidence="2">Uncharacterized protein</fullName>
    </submittedName>
</protein>
<dbReference type="EMBL" id="KL363190">
    <property type="protein sequence ID" value="KFD57137.1"/>
    <property type="molecule type" value="Genomic_DNA"/>
</dbReference>
<sequence>MNRLCSKEGLVTNCAAYPLSSNAPGAERVLYIRKYRRPESQAVNRPNCSADASTMNVQR</sequence>
<dbReference type="AlphaFoldDB" id="A0A085N281"/>